<gene>
    <name evidence="8" type="ORF">ACFFFU_02170</name>
</gene>
<evidence type="ECO:0000256" key="7">
    <source>
        <dbReference type="ARBA" id="ARBA00049120"/>
    </source>
</evidence>
<dbReference type="Proteomes" id="UP001589898">
    <property type="component" value="Unassembled WGS sequence"/>
</dbReference>
<organism evidence="8 9">
    <name type="scientific">Luteimonas padinae</name>
    <dbReference type="NCBI Taxonomy" id="1714359"/>
    <lineage>
        <taxon>Bacteria</taxon>
        <taxon>Pseudomonadati</taxon>
        <taxon>Pseudomonadota</taxon>
        <taxon>Gammaproteobacteria</taxon>
        <taxon>Lysobacterales</taxon>
        <taxon>Lysobacteraceae</taxon>
        <taxon>Luteimonas</taxon>
    </lineage>
</organism>
<keyword evidence="3" id="KW-0489">Methyltransferase</keyword>
<dbReference type="RefSeq" id="WP_229823150.1">
    <property type="nucleotide sequence ID" value="NZ_BMZT01000004.1"/>
</dbReference>
<dbReference type="PROSITE" id="PS00093">
    <property type="entry name" value="N4_MTASE"/>
    <property type="match status" value="1"/>
</dbReference>
<dbReference type="Gene3D" id="3.40.50.150">
    <property type="entry name" value="Vaccinia Virus protein VP39"/>
    <property type="match status" value="2"/>
</dbReference>
<dbReference type="EMBL" id="JBHLTF010000005">
    <property type="protein sequence ID" value="MFC0716568.1"/>
    <property type="molecule type" value="Genomic_DNA"/>
</dbReference>
<comment type="catalytic activity">
    <reaction evidence="7">
        <text>a 2'-deoxycytidine in DNA + S-adenosyl-L-methionine = an N(4)-methyl-2'-deoxycytidine in DNA + S-adenosyl-L-homocysteine + H(+)</text>
        <dbReference type="Rhea" id="RHEA:16857"/>
        <dbReference type="Rhea" id="RHEA-COMP:11369"/>
        <dbReference type="Rhea" id="RHEA-COMP:13674"/>
        <dbReference type="ChEBI" id="CHEBI:15378"/>
        <dbReference type="ChEBI" id="CHEBI:57856"/>
        <dbReference type="ChEBI" id="CHEBI:59789"/>
        <dbReference type="ChEBI" id="CHEBI:85452"/>
        <dbReference type="ChEBI" id="CHEBI:137933"/>
        <dbReference type="EC" id="2.1.1.113"/>
    </reaction>
</comment>
<evidence type="ECO:0000256" key="6">
    <source>
        <dbReference type="ARBA" id="ARBA00022747"/>
    </source>
</evidence>
<comment type="similarity">
    <text evidence="1">Belongs to the N(4)/N(6)-methyltransferase family. N(4) subfamily.</text>
</comment>
<reference evidence="8 9" key="1">
    <citation type="submission" date="2024-09" db="EMBL/GenBank/DDBJ databases">
        <authorList>
            <person name="Sun Q."/>
            <person name="Mori K."/>
        </authorList>
    </citation>
    <scope>NUCLEOTIDE SEQUENCE [LARGE SCALE GENOMIC DNA]</scope>
    <source>
        <strain evidence="8 9">KCTC 52403</strain>
    </source>
</reference>
<dbReference type="SUPFAM" id="SSF53335">
    <property type="entry name" value="S-adenosyl-L-methionine-dependent methyltransferases"/>
    <property type="match status" value="2"/>
</dbReference>
<comment type="caution">
    <text evidence="8">The sequence shown here is derived from an EMBL/GenBank/DDBJ whole genome shotgun (WGS) entry which is preliminary data.</text>
</comment>
<dbReference type="InterPro" id="IPR029063">
    <property type="entry name" value="SAM-dependent_MTases_sf"/>
</dbReference>
<keyword evidence="4" id="KW-0808">Transferase</keyword>
<keyword evidence="9" id="KW-1185">Reference proteome</keyword>
<evidence type="ECO:0000256" key="1">
    <source>
        <dbReference type="ARBA" id="ARBA00010203"/>
    </source>
</evidence>
<evidence type="ECO:0000256" key="2">
    <source>
        <dbReference type="ARBA" id="ARBA00012185"/>
    </source>
</evidence>
<evidence type="ECO:0000256" key="4">
    <source>
        <dbReference type="ARBA" id="ARBA00022679"/>
    </source>
</evidence>
<protein>
    <recommendedName>
        <fullName evidence="2">site-specific DNA-methyltransferase (cytosine-N(4)-specific)</fullName>
        <ecNumber evidence="2">2.1.1.113</ecNumber>
    </recommendedName>
</protein>
<evidence type="ECO:0000313" key="8">
    <source>
        <dbReference type="EMBL" id="MFC0716568.1"/>
    </source>
</evidence>
<name>A0ABV6SSZ1_9GAMM</name>
<keyword evidence="5" id="KW-0949">S-adenosyl-L-methionine</keyword>
<evidence type="ECO:0000313" key="9">
    <source>
        <dbReference type="Proteomes" id="UP001589898"/>
    </source>
</evidence>
<evidence type="ECO:0000256" key="3">
    <source>
        <dbReference type="ARBA" id="ARBA00022603"/>
    </source>
</evidence>
<accession>A0ABV6SSZ1</accession>
<dbReference type="InterPro" id="IPR017985">
    <property type="entry name" value="MeTrfase_CN4_CS"/>
</dbReference>
<dbReference type="EC" id="2.1.1.113" evidence="2"/>
<proteinExistence type="inferred from homology"/>
<keyword evidence="6" id="KW-0680">Restriction system</keyword>
<evidence type="ECO:0000256" key="5">
    <source>
        <dbReference type="ARBA" id="ARBA00022691"/>
    </source>
</evidence>
<sequence length="359" mass="39955">MGDVFCGCGTVAHEARRAGLAFWGCDINPVATLIAKAKSARCAGASMRRRSAEIEAEMDGASRAHRLSPIAVQRLQRWFSDSAFNDLACLLNTINDVVPHSSPYRSVFHCAFSAILKDCSQWQQRSVKPALDRTKVAKDVRRAFAAQVEMMAAAFDEAGKATGPAPDIRRANVLTVDPPSELLDLIVTSPPYVTSYEYADLHQLSSLWLGFADDHRILRQGSIGTFEYEIDLRRAHTALNRTGKQVVFTLYEQDPAAARAVAQYFLDMQKMAARCREFLTAEGVAIFVIGNTRYRDVPIDNAAHLAESLLEAGFKRVRATRRRISNKSATPFRDAAGRYTRLRTRNPIYAEEFVLIAHL</sequence>